<dbReference type="InterPro" id="IPR001638">
    <property type="entry name" value="Solute-binding_3/MltF_N"/>
</dbReference>
<evidence type="ECO:0000259" key="3">
    <source>
        <dbReference type="SMART" id="SM00062"/>
    </source>
</evidence>
<name>A0ABV8MIF0_9NEIS</name>
<dbReference type="Pfam" id="PF00497">
    <property type="entry name" value="SBP_bac_3"/>
    <property type="match status" value="1"/>
</dbReference>
<evidence type="ECO:0000256" key="2">
    <source>
        <dbReference type="SAM" id="Phobius"/>
    </source>
</evidence>
<keyword evidence="2" id="KW-1133">Transmembrane helix</keyword>
<keyword evidence="2" id="KW-0472">Membrane</keyword>
<accession>A0ABV8MIF0</accession>
<dbReference type="PANTHER" id="PTHR35936:SF32">
    <property type="entry name" value="MEMBRANE-BOUND LYTIC MUREIN TRANSGLYCOSYLASE F"/>
    <property type="match status" value="1"/>
</dbReference>
<dbReference type="SMART" id="SM00062">
    <property type="entry name" value="PBPb"/>
    <property type="match status" value="1"/>
</dbReference>
<proteinExistence type="predicted"/>
<dbReference type="PANTHER" id="PTHR35936">
    <property type="entry name" value="MEMBRANE-BOUND LYTIC MUREIN TRANSGLYCOSYLASE F"/>
    <property type="match status" value="1"/>
</dbReference>
<comment type="caution">
    <text evidence="4">The sequence shown here is derived from an EMBL/GenBank/DDBJ whole genome shotgun (WGS) entry which is preliminary data.</text>
</comment>
<organism evidence="4 5">
    <name type="scientific">Chitinimonas lacunae</name>
    <dbReference type="NCBI Taxonomy" id="1963018"/>
    <lineage>
        <taxon>Bacteria</taxon>
        <taxon>Pseudomonadati</taxon>
        <taxon>Pseudomonadota</taxon>
        <taxon>Betaproteobacteria</taxon>
        <taxon>Neisseriales</taxon>
        <taxon>Chitinibacteraceae</taxon>
        <taxon>Chitinimonas</taxon>
    </lineage>
</organism>
<dbReference type="EMBL" id="JBHSBU010000001">
    <property type="protein sequence ID" value="MFC4157914.1"/>
    <property type="molecule type" value="Genomic_DNA"/>
</dbReference>
<sequence length="282" mass="31858">MAQTRLVLTGDEAGWVTRHPIIRYAPERDYGPFVYLDPQGQPAGLSIELLHLLAEQVPLRFEALPAQPLDDNLKLARQGRVDLLTSLRPTPERAAYLDFTSAYVAVPASVIIRANSDGPGALAQLSGQRVAVGRGYAVEHFVRERYPAIRWQPVSNDEEGLRAVRSGEVAAMVADEGSFAFLQRRHGWSDLQLGRRVGFDYRLSFAYRKDWPELGRLLERALRAIPPERKQSLLLRWLPTPPENRTWRETWGPTLLALGLIATGLVLLLPQWRRYLSVNHDV</sequence>
<keyword evidence="1" id="KW-0732">Signal</keyword>
<reference evidence="5" key="1">
    <citation type="journal article" date="2019" name="Int. J. Syst. Evol. Microbiol.">
        <title>The Global Catalogue of Microorganisms (GCM) 10K type strain sequencing project: providing services to taxonomists for standard genome sequencing and annotation.</title>
        <authorList>
            <consortium name="The Broad Institute Genomics Platform"/>
            <consortium name="The Broad Institute Genome Sequencing Center for Infectious Disease"/>
            <person name="Wu L."/>
            <person name="Ma J."/>
        </authorList>
    </citation>
    <scope>NUCLEOTIDE SEQUENCE [LARGE SCALE GENOMIC DNA]</scope>
    <source>
        <strain evidence="5">LMG 29894</strain>
    </source>
</reference>
<evidence type="ECO:0000256" key="1">
    <source>
        <dbReference type="ARBA" id="ARBA00022729"/>
    </source>
</evidence>
<dbReference type="CDD" id="cd01007">
    <property type="entry name" value="PBP2_BvgS_HisK_like"/>
    <property type="match status" value="1"/>
</dbReference>
<keyword evidence="2" id="KW-0812">Transmembrane</keyword>
<evidence type="ECO:0000313" key="4">
    <source>
        <dbReference type="EMBL" id="MFC4157914.1"/>
    </source>
</evidence>
<evidence type="ECO:0000313" key="5">
    <source>
        <dbReference type="Proteomes" id="UP001595791"/>
    </source>
</evidence>
<feature type="transmembrane region" description="Helical" evidence="2">
    <location>
        <begin position="251"/>
        <end position="269"/>
    </location>
</feature>
<dbReference type="SUPFAM" id="SSF53850">
    <property type="entry name" value="Periplasmic binding protein-like II"/>
    <property type="match status" value="1"/>
</dbReference>
<dbReference type="RefSeq" id="WP_378160063.1">
    <property type="nucleotide sequence ID" value="NZ_JBHSBU010000001.1"/>
</dbReference>
<feature type="domain" description="Solute-binding protein family 3/N-terminal" evidence="3">
    <location>
        <begin position="20"/>
        <end position="241"/>
    </location>
</feature>
<gene>
    <name evidence="4" type="ORF">ACFOW7_00955</name>
</gene>
<keyword evidence="5" id="KW-1185">Reference proteome</keyword>
<protein>
    <submittedName>
        <fullName evidence="4">Transporter substrate-binding domain-containing protein</fullName>
    </submittedName>
</protein>
<dbReference type="Proteomes" id="UP001595791">
    <property type="component" value="Unassembled WGS sequence"/>
</dbReference>
<dbReference type="Gene3D" id="3.40.190.10">
    <property type="entry name" value="Periplasmic binding protein-like II"/>
    <property type="match status" value="2"/>
</dbReference>